<dbReference type="Proteomes" id="UP001295684">
    <property type="component" value="Unassembled WGS sequence"/>
</dbReference>
<dbReference type="EMBL" id="CAMPGE010020105">
    <property type="protein sequence ID" value="CAI2378386.1"/>
    <property type="molecule type" value="Genomic_DNA"/>
</dbReference>
<gene>
    <name evidence="1" type="ORF">ECRASSUSDP1_LOCUS19781</name>
</gene>
<evidence type="ECO:0000313" key="1">
    <source>
        <dbReference type="EMBL" id="CAI2378386.1"/>
    </source>
</evidence>
<comment type="caution">
    <text evidence="1">The sequence shown here is derived from an EMBL/GenBank/DDBJ whole genome shotgun (WGS) entry which is preliminary data.</text>
</comment>
<dbReference type="AlphaFoldDB" id="A0AAD1XSG2"/>
<reference evidence="1" key="1">
    <citation type="submission" date="2023-07" db="EMBL/GenBank/DDBJ databases">
        <authorList>
            <consortium name="AG Swart"/>
            <person name="Singh M."/>
            <person name="Singh A."/>
            <person name="Seah K."/>
            <person name="Emmerich C."/>
        </authorList>
    </citation>
    <scope>NUCLEOTIDE SEQUENCE</scope>
    <source>
        <strain evidence="1">DP1</strain>
    </source>
</reference>
<accession>A0AAD1XSG2</accession>
<name>A0AAD1XSG2_EUPCR</name>
<sequence>MEETKGKSYNFQEMFIDIHLKRECLNNYETSMKEQREDGVPHKTYLTNLYYEIRKVLLELVLIIQIARCVCSKSSTLKIIDTYSMSLPSDHKLIEDSIKYMNKKGETTKVVKGLESLNIKLQNKCTWIVERVPEISPENIEDITIASMNGKLAHESEFSNYLAGLSQFTQKRQPLSATLVAEKIIAKQKKTGKCRAACNLYGTAIKIYKSVAFIAFPLLAYFGTNKDNQIFETIIGYFS</sequence>
<proteinExistence type="predicted"/>
<protein>
    <submittedName>
        <fullName evidence="1">Uncharacterized protein</fullName>
    </submittedName>
</protein>
<evidence type="ECO:0000313" key="2">
    <source>
        <dbReference type="Proteomes" id="UP001295684"/>
    </source>
</evidence>
<organism evidence="1 2">
    <name type="scientific">Euplotes crassus</name>
    <dbReference type="NCBI Taxonomy" id="5936"/>
    <lineage>
        <taxon>Eukaryota</taxon>
        <taxon>Sar</taxon>
        <taxon>Alveolata</taxon>
        <taxon>Ciliophora</taxon>
        <taxon>Intramacronucleata</taxon>
        <taxon>Spirotrichea</taxon>
        <taxon>Hypotrichia</taxon>
        <taxon>Euplotida</taxon>
        <taxon>Euplotidae</taxon>
        <taxon>Moneuplotes</taxon>
    </lineage>
</organism>
<keyword evidence="2" id="KW-1185">Reference proteome</keyword>